<dbReference type="PANTHER" id="PTHR30413:SF8">
    <property type="entry name" value="TRANSPORT PERMEASE PROTEIN"/>
    <property type="match status" value="1"/>
</dbReference>
<evidence type="ECO:0000259" key="9">
    <source>
        <dbReference type="PROSITE" id="PS51012"/>
    </source>
</evidence>
<keyword evidence="2" id="KW-0813">Transport</keyword>
<dbReference type="GO" id="GO:0140359">
    <property type="term" value="F:ABC-type transporter activity"/>
    <property type="evidence" value="ECO:0007669"/>
    <property type="project" value="InterPro"/>
</dbReference>
<dbReference type="AlphaFoldDB" id="A0A6J7HRI1"/>
<evidence type="ECO:0000256" key="6">
    <source>
        <dbReference type="ARBA" id="ARBA00022989"/>
    </source>
</evidence>
<name>A0A6J7HRI1_9ZZZZ</name>
<evidence type="ECO:0000256" key="7">
    <source>
        <dbReference type="ARBA" id="ARBA00023136"/>
    </source>
</evidence>
<evidence type="ECO:0000256" key="8">
    <source>
        <dbReference type="SAM" id="Phobius"/>
    </source>
</evidence>
<feature type="transmembrane region" description="Helical" evidence="8">
    <location>
        <begin position="134"/>
        <end position="157"/>
    </location>
</feature>
<evidence type="ECO:0000313" key="11">
    <source>
        <dbReference type="EMBL" id="CAB4922072.1"/>
    </source>
</evidence>
<dbReference type="GO" id="GO:0005886">
    <property type="term" value="C:plasma membrane"/>
    <property type="evidence" value="ECO:0007669"/>
    <property type="project" value="UniProtKB-SubCell"/>
</dbReference>
<evidence type="ECO:0000313" key="10">
    <source>
        <dbReference type="EMBL" id="CAB4322572.1"/>
    </source>
</evidence>
<evidence type="ECO:0000256" key="4">
    <source>
        <dbReference type="ARBA" id="ARBA00022519"/>
    </source>
</evidence>
<keyword evidence="7 8" id="KW-0472">Membrane</keyword>
<evidence type="ECO:0000256" key="3">
    <source>
        <dbReference type="ARBA" id="ARBA00022475"/>
    </source>
</evidence>
<dbReference type="Pfam" id="PF01061">
    <property type="entry name" value="ABC2_membrane"/>
    <property type="match status" value="1"/>
</dbReference>
<sequence length="286" mass="31916">MTDFNPDDERPDVPPPELRYRRRVGLRSAASQLWAARGMVESSAQRALRSRYQRNLLGPLWVLISPIAYLLVFTTFLRRVVQIDTGGVPYPLFIYTAMVPWQFFTAALNNGSTSIVSNLALIRKFRAPSEVYPIAMVVVAAIDAVVVALVLPVFFIFSGKWPTLTILWIPLILLIELVVIMAPVLLLSALMPYLRDLRQFVPLALQIGFLCTPIAYSVDSIPKGSRVWLSIVNPMIPVVDSFRRCLVYGRSPDWGLLGVGLLSASALFVVGYFAFRRLEVGFADVA</sequence>
<evidence type="ECO:0000256" key="5">
    <source>
        <dbReference type="ARBA" id="ARBA00022692"/>
    </source>
</evidence>
<dbReference type="GO" id="GO:0015920">
    <property type="term" value="P:lipopolysaccharide transport"/>
    <property type="evidence" value="ECO:0007669"/>
    <property type="project" value="TreeGrafter"/>
</dbReference>
<dbReference type="PANTHER" id="PTHR30413">
    <property type="entry name" value="INNER MEMBRANE TRANSPORT PERMEASE"/>
    <property type="match status" value="1"/>
</dbReference>
<keyword evidence="6 8" id="KW-1133">Transmembrane helix</keyword>
<gene>
    <name evidence="10" type="ORF">UFOPK1392_00307</name>
    <name evidence="11" type="ORF">UFOPK3733_00132</name>
</gene>
<keyword evidence="5 8" id="KW-0812">Transmembrane</keyword>
<keyword evidence="4" id="KW-0997">Cell inner membrane</keyword>
<feature type="transmembrane region" description="Helical" evidence="8">
    <location>
        <begin position="56"/>
        <end position="81"/>
    </location>
</feature>
<evidence type="ECO:0000256" key="1">
    <source>
        <dbReference type="ARBA" id="ARBA00004429"/>
    </source>
</evidence>
<dbReference type="PROSITE" id="PS51012">
    <property type="entry name" value="ABC_TM2"/>
    <property type="match status" value="1"/>
</dbReference>
<feature type="domain" description="ABC transmembrane type-2" evidence="9">
    <location>
        <begin position="57"/>
        <end position="278"/>
    </location>
</feature>
<dbReference type="EMBL" id="CAFBNC010000003">
    <property type="protein sequence ID" value="CAB4922072.1"/>
    <property type="molecule type" value="Genomic_DNA"/>
</dbReference>
<evidence type="ECO:0000256" key="2">
    <source>
        <dbReference type="ARBA" id="ARBA00022448"/>
    </source>
</evidence>
<protein>
    <submittedName>
        <fullName evidence="11">Unannotated protein</fullName>
    </submittedName>
</protein>
<keyword evidence="3" id="KW-1003">Cell membrane</keyword>
<dbReference type="InterPro" id="IPR013525">
    <property type="entry name" value="ABC2_TM"/>
</dbReference>
<feature type="transmembrane region" description="Helical" evidence="8">
    <location>
        <begin position="101"/>
        <end position="122"/>
    </location>
</feature>
<dbReference type="InterPro" id="IPR047817">
    <property type="entry name" value="ABC2_TM_bact-type"/>
</dbReference>
<dbReference type="EMBL" id="CAEMXZ010000008">
    <property type="protein sequence ID" value="CAB4322572.1"/>
    <property type="molecule type" value="Genomic_DNA"/>
</dbReference>
<proteinExistence type="predicted"/>
<feature type="transmembrane region" description="Helical" evidence="8">
    <location>
        <begin position="163"/>
        <end position="188"/>
    </location>
</feature>
<reference evidence="11" key="1">
    <citation type="submission" date="2020-05" db="EMBL/GenBank/DDBJ databases">
        <authorList>
            <person name="Chiriac C."/>
            <person name="Salcher M."/>
            <person name="Ghai R."/>
            <person name="Kavagutti S V."/>
        </authorList>
    </citation>
    <scope>NUCLEOTIDE SEQUENCE</scope>
</reference>
<organism evidence="11">
    <name type="scientific">freshwater metagenome</name>
    <dbReference type="NCBI Taxonomy" id="449393"/>
    <lineage>
        <taxon>unclassified sequences</taxon>
        <taxon>metagenomes</taxon>
        <taxon>ecological metagenomes</taxon>
    </lineage>
</organism>
<feature type="transmembrane region" description="Helical" evidence="8">
    <location>
        <begin position="254"/>
        <end position="275"/>
    </location>
</feature>
<comment type="subcellular location">
    <subcellularLocation>
        <location evidence="1">Cell inner membrane</location>
        <topology evidence="1">Multi-pass membrane protein</topology>
    </subcellularLocation>
</comment>
<accession>A0A6J7HRI1</accession>